<keyword evidence="3" id="KW-1185">Reference proteome</keyword>
<evidence type="ECO:0000256" key="1">
    <source>
        <dbReference type="SAM" id="SignalP"/>
    </source>
</evidence>
<dbReference type="GO" id="GO:0006508">
    <property type="term" value="P:proteolysis"/>
    <property type="evidence" value="ECO:0007669"/>
    <property type="project" value="InterPro"/>
</dbReference>
<evidence type="ECO:0000313" key="2">
    <source>
        <dbReference type="EMBL" id="PJZ06259.1"/>
    </source>
</evidence>
<feature type="signal peptide" evidence="1">
    <location>
        <begin position="1"/>
        <end position="20"/>
    </location>
</feature>
<gene>
    <name evidence="2" type="ORF">PRCB_05920</name>
</gene>
<feature type="chain" id="PRO_5014993853" description="Peptidase A2 domain-containing protein" evidence="1">
    <location>
        <begin position="21"/>
        <end position="292"/>
    </location>
</feature>
<dbReference type="GO" id="GO:0004190">
    <property type="term" value="F:aspartic-type endopeptidase activity"/>
    <property type="evidence" value="ECO:0007669"/>
    <property type="project" value="InterPro"/>
</dbReference>
<comment type="caution">
    <text evidence="2">The sequence shown here is derived from an EMBL/GenBank/DDBJ whole genome shotgun (WGS) entry which is preliminary data.</text>
</comment>
<dbReference type="PROSITE" id="PS00141">
    <property type="entry name" value="ASP_PROTEASE"/>
    <property type="match status" value="1"/>
</dbReference>
<dbReference type="AlphaFoldDB" id="A0A2M9WFH9"/>
<accession>A0A2M9WFH9</accession>
<dbReference type="Proteomes" id="UP000232062">
    <property type="component" value="Unassembled WGS sequence"/>
</dbReference>
<reference evidence="2 3" key="1">
    <citation type="submission" date="2017-11" db="EMBL/GenBank/DDBJ databases">
        <title>The genome sequence of Pantoea rodasii DSM 26611.</title>
        <authorList>
            <person name="Gao J."/>
            <person name="Mao X."/>
            <person name="Sun J."/>
        </authorList>
    </citation>
    <scope>NUCLEOTIDE SEQUENCE [LARGE SCALE GENOMIC DNA]</scope>
    <source>
        <strain evidence="2 3">DSM 26611</strain>
    </source>
</reference>
<sequence>MKGLLYSGILFCTLSTVSLAEAVIAIPFTLDESAVPIATLSINGQQGQFMLDTGSSFAFHFDQQFIRQVPWLIRLKEKVRTTDLTGEVLLNDHFKFHHVSVNGMSFEHVEGVSLSSWGLALQPGGKRPESMVIGLGLFRQKALMIDYQQSLFTVANRLDDLHIDRHQWLTLPLKLTEEGIIIEAVKHNETYNMLLDTGATLSMIWNENLKRIDNVFPCREMMAELDDEDCQATNITLKHATRGKVNIDVVLLNNEVEQMTADGILGTNFLQHHRVLIDFPNQQLLMRAIEPG</sequence>
<dbReference type="InterPro" id="IPR021109">
    <property type="entry name" value="Peptidase_aspartic_dom_sf"/>
</dbReference>
<keyword evidence="1" id="KW-0732">Signal</keyword>
<protein>
    <recommendedName>
        <fullName evidence="4">Peptidase A2 domain-containing protein</fullName>
    </recommendedName>
</protein>
<dbReference type="EMBL" id="PIQI01000011">
    <property type="protein sequence ID" value="PJZ06259.1"/>
    <property type="molecule type" value="Genomic_DNA"/>
</dbReference>
<dbReference type="OrthoDB" id="8612318at2"/>
<organism evidence="2 3">
    <name type="scientific">Pantoea rodasii</name>
    <dbReference type="NCBI Taxonomy" id="1076549"/>
    <lineage>
        <taxon>Bacteria</taxon>
        <taxon>Pseudomonadati</taxon>
        <taxon>Pseudomonadota</taxon>
        <taxon>Gammaproteobacteria</taxon>
        <taxon>Enterobacterales</taxon>
        <taxon>Erwiniaceae</taxon>
        <taxon>Pantoea</taxon>
    </lineage>
</organism>
<evidence type="ECO:0008006" key="4">
    <source>
        <dbReference type="Google" id="ProtNLM"/>
    </source>
</evidence>
<dbReference type="RefSeq" id="WP_100700798.1">
    <property type="nucleotide sequence ID" value="NZ_MLFP01000086.1"/>
</dbReference>
<dbReference type="Gene3D" id="2.40.70.10">
    <property type="entry name" value="Acid Proteases"/>
    <property type="match status" value="2"/>
</dbReference>
<evidence type="ECO:0000313" key="3">
    <source>
        <dbReference type="Proteomes" id="UP000232062"/>
    </source>
</evidence>
<dbReference type="InterPro" id="IPR001969">
    <property type="entry name" value="Aspartic_peptidase_AS"/>
</dbReference>
<proteinExistence type="predicted"/>
<dbReference type="SUPFAM" id="SSF50630">
    <property type="entry name" value="Acid proteases"/>
    <property type="match status" value="1"/>
</dbReference>
<name>A0A2M9WFH9_9GAMM</name>